<organism evidence="3 4">
    <name type="scientific">Corynebacterium riegelii</name>
    <dbReference type="NCBI Taxonomy" id="156976"/>
    <lineage>
        <taxon>Bacteria</taxon>
        <taxon>Bacillati</taxon>
        <taxon>Actinomycetota</taxon>
        <taxon>Actinomycetes</taxon>
        <taxon>Mycobacteriales</taxon>
        <taxon>Corynebacteriaceae</taxon>
        <taxon>Corynebacterium</taxon>
    </lineage>
</organism>
<feature type="chain" id="PRO_5005468248" description="Cadherin domain-containing protein" evidence="2">
    <location>
        <begin position="29"/>
        <end position="919"/>
    </location>
</feature>
<gene>
    <name evidence="3" type="ORF">AK829_09365</name>
</gene>
<feature type="compositionally biased region" description="Polar residues" evidence="1">
    <location>
        <begin position="618"/>
        <end position="629"/>
    </location>
</feature>
<feature type="region of interest" description="Disordered" evidence="1">
    <location>
        <begin position="603"/>
        <end position="668"/>
    </location>
</feature>
<dbReference type="Proteomes" id="UP000060016">
    <property type="component" value="Chromosome"/>
</dbReference>
<dbReference type="EMBL" id="CP012342">
    <property type="protein sequence ID" value="AKV59319.1"/>
    <property type="molecule type" value="Genomic_DNA"/>
</dbReference>
<dbReference type="PATRIC" id="fig|156976.3.peg.1878"/>
<protein>
    <recommendedName>
        <fullName evidence="5">Cadherin domain-containing protein</fullName>
    </recommendedName>
</protein>
<evidence type="ECO:0000256" key="2">
    <source>
        <dbReference type="SAM" id="SignalP"/>
    </source>
</evidence>
<feature type="compositionally biased region" description="Low complexity" evidence="1">
    <location>
        <begin position="603"/>
        <end position="617"/>
    </location>
</feature>
<name>A0A0K1RD28_9CORY</name>
<dbReference type="AlphaFoldDB" id="A0A0K1RD28"/>
<dbReference type="KEGG" id="crie:AK829_09365"/>
<accession>A0A0K1RD28</accession>
<reference evidence="3" key="1">
    <citation type="submission" date="2015-08" db="EMBL/GenBank/DDBJ databases">
        <authorList>
            <person name="Babu N.S."/>
            <person name="Beckwith C.J."/>
            <person name="Beseler K.G."/>
            <person name="Brison A."/>
            <person name="Carone J.V."/>
            <person name="Caskin T.P."/>
            <person name="Diamond M."/>
            <person name="Durham M.E."/>
            <person name="Foxe J.M."/>
            <person name="Go M."/>
            <person name="Henderson B.A."/>
            <person name="Jones I.B."/>
            <person name="McGettigan J.A."/>
            <person name="Micheletti S.J."/>
            <person name="Nasrallah M.E."/>
            <person name="Ortiz D."/>
            <person name="Piller C.R."/>
            <person name="Privatt S.R."/>
            <person name="Schneider S.L."/>
            <person name="Sharp S."/>
            <person name="Smith T.C."/>
            <person name="Stanton J.D."/>
            <person name="Ullery H.E."/>
            <person name="Wilson R.J."/>
            <person name="Serrano M.G."/>
            <person name="Buck G."/>
            <person name="Lee V."/>
            <person name="Wang Y."/>
            <person name="Carvalho R."/>
            <person name="Voegtly L."/>
            <person name="Shi R."/>
            <person name="Duckworth R."/>
            <person name="Johnson A."/>
            <person name="Loviza R."/>
            <person name="Walstead R."/>
            <person name="Shah Z."/>
            <person name="Kiflezghi M."/>
            <person name="Wade K."/>
            <person name="Ball S.L."/>
            <person name="Bradley K.W."/>
            <person name="Asai D.J."/>
            <person name="Bowman C.A."/>
            <person name="Russell D.A."/>
            <person name="Pope W.H."/>
            <person name="Jacobs-Sera D."/>
            <person name="Hendrix R.W."/>
            <person name="Hatfull G.F."/>
        </authorList>
    </citation>
    <scope>NUCLEOTIDE SEQUENCE [LARGE SCALE GENOMIC DNA]</scope>
    <source>
        <strain evidence="3">PUDD_83A45</strain>
    </source>
</reference>
<feature type="compositionally biased region" description="Gly residues" evidence="1">
    <location>
        <begin position="772"/>
        <end position="785"/>
    </location>
</feature>
<evidence type="ECO:0000313" key="3">
    <source>
        <dbReference type="EMBL" id="AKV59319.1"/>
    </source>
</evidence>
<keyword evidence="2" id="KW-0732">Signal</keyword>
<feature type="compositionally biased region" description="Low complexity" evidence="1">
    <location>
        <begin position="786"/>
        <end position="795"/>
    </location>
</feature>
<keyword evidence="4" id="KW-1185">Reference proteome</keyword>
<dbReference type="RefSeq" id="WP_052205602.1">
    <property type="nucleotide sequence ID" value="NZ_CP012342.1"/>
</dbReference>
<evidence type="ECO:0000313" key="4">
    <source>
        <dbReference type="Proteomes" id="UP000060016"/>
    </source>
</evidence>
<proteinExistence type="predicted"/>
<sequence>MAHPIRSRRVTIAAGVLSVALVAPLVVAPESTTPFVSVAQAQTADAFNERFTTSNFWEVDEAVVEGLELEPGTTVAQTTNTIWSWQFRNEDGKLIIGRPRSGFGAGDKDIRVKVTPATGSAYTTTLKLTVVDAEPEAVDKDKFNESYTTANFWGVQEAVVEGLELDPETKVSPTTSTVFNWNFRNDDGTLTLIRPSNPGSFKAGEQEINVSVSEPNGVKYRTTLKVNVVDQAPESVEKPKLEQRYDTANFWNVNEAAIEGLELDPETKISTTANAIWNWTLRNDGGKLTLVRPTSSASYSTGEKDINVAVAEANGLNYTATLKVNVVEQAPEPVEQPKLEQRYPTANFWNANEAVVEDLELEPGTTIAPRANTAFNWGFRNDDGKLTLIRPSSAAAFNTGDQDIPVTVTEENGLNYPATLKVKVLDQRTAKEWEEQLQKTYDMDFEKSAAPKPLTEITLPEGVELSKKEIIHPSGWGVSVENGVVNVKPAATFIEGFFELPVTVNDGTDTFEAKLRINARNPQSSATDVAGGVAGTLGKLLGGLLGVPNLGNLLGGLLGGGGSGDGSGNGSGGGSGRLINIVVTNNANNNGSPNVNVVVTGNANNNGSNNGSNNSVVITDNANPRDNFSNNGNPVITNNGNPVITGNANNNGSNNGSNNTVTDNGNPSVIITDNANPRDNFSNNGSNNSAIVTGNANPVITGNANNNGSNNSAIVTGNANPTVDIRDNGSNNSAIVTGNANPSVIVTGNANPQIGGGLGSALGGSSKRGEQGGEGGQDAGKGGSSNVGSSGNGSSIGADVETTGGLSDPRCIASLAGLGVPLLLAIPVALAQSVGAPGASGLAPQLQRTLEDAARNFGVQPSDLTAVAGGVIGAILTVAAIGAATTCIPKVRNVGVEIRGPQKPGLSTAALPAVEPKAV</sequence>
<feature type="compositionally biased region" description="Low complexity" evidence="1">
    <location>
        <begin position="630"/>
        <end position="666"/>
    </location>
</feature>
<feature type="signal peptide" evidence="2">
    <location>
        <begin position="1"/>
        <end position="28"/>
    </location>
</feature>
<feature type="region of interest" description="Disordered" evidence="1">
    <location>
        <begin position="756"/>
        <end position="801"/>
    </location>
</feature>
<evidence type="ECO:0000256" key="1">
    <source>
        <dbReference type="SAM" id="MobiDB-lite"/>
    </source>
</evidence>
<evidence type="ECO:0008006" key="5">
    <source>
        <dbReference type="Google" id="ProtNLM"/>
    </source>
</evidence>